<name>A0A0F9L9Y6_9ZZZZ</name>
<protein>
    <submittedName>
        <fullName evidence="2">Uncharacterized protein</fullName>
    </submittedName>
</protein>
<keyword evidence="1" id="KW-0812">Transmembrane</keyword>
<feature type="transmembrane region" description="Helical" evidence="1">
    <location>
        <begin position="399"/>
        <end position="423"/>
    </location>
</feature>
<feature type="transmembrane region" description="Helical" evidence="1">
    <location>
        <begin position="357"/>
        <end position="379"/>
    </location>
</feature>
<evidence type="ECO:0000313" key="2">
    <source>
        <dbReference type="EMBL" id="KKM90233.1"/>
    </source>
</evidence>
<accession>A0A0F9L9Y6</accession>
<dbReference type="AlphaFoldDB" id="A0A0F9L9Y6"/>
<keyword evidence="1" id="KW-1133">Transmembrane helix</keyword>
<feature type="transmembrane region" description="Helical" evidence="1">
    <location>
        <begin position="118"/>
        <end position="136"/>
    </location>
</feature>
<feature type="transmembrane region" description="Helical" evidence="1">
    <location>
        <begin position="94"/>
        <end position="112"/>
    </location>
</feature>
<feature type="transmembrane region" description="Helical" evidence="1">
    <location>
        <begin position="60"/>
        <end position="82"/>
    </location>
</feature>
<feature type="transmembrane region" description="Helical" evidence="1">
    <location>
        <begin position="429"/>
        <end position="451"/>
    </location>
</feature>
<keyword evidence="1" id="KW-0472">Membrane</keyword>
<dbReference type="EMBL" id="LAZR01006699">
    <property type="protein sequence ID" value="KKM90233.1"/>
    <property type="molecule type" value="Genomic_DNA"/>
</dbReference>
<gene>
    <name evidence="2" type="ORF">LCGC14_1240710</name>
</gene>
<feature type="transmembrane region" description="Helical" evidence="1">
    <location>
        <begin position="188"/>
        <end position="208"/>
    </location>
</feature>
<feature type="transmembrane region" description="Helical" evidence="1">
    <location>
        <begin position="249"/>
        <end position="268"/>
    </location>
</feature>
<feature type="transmembrane region" description="Helical" evidence="1">
    <location>
        <begin position="21"/>
        <end position="40"/>
    </location>
</feature>
<organism evidence="2">
    <name type="scientific">marine sediment metagenome</name>
    <dbReference type="NCBI Taxonomy" id="412755"/>
    <lineage>
        <taxon>unclassified sequences</taxon>
        <taxon>metagenomes</taxon>
        <taxon>ecological metagenomes</taxon>
    </lineage>
</organism>
<feature type="transmembrane region" description="Helical" evidence="1">
    <location>
        <begin position="148"/>
        <end position="168"/>
    </location>
</feature>
<reference evidence="2" key="1">
    <citation type="journal article" date="2015" name="Nature">
        <title>Complex archaea that bridge the gap between prokaryotes and eukaryotes.</title>
        <authorList>
            <person name="Spang A."/>
            <person name="Saw J.H."/>
            <person name="Jorgensen S.L."/>
            <person name="Zaremba-Niedzwiedzka K."/>
            <person name="Martijn J."/>
            <person name="Lind A.E."/>
            <person name="van Eijk R."/>
            <person name="Schleper C."/>
            <person name="Guy L."/>
            <person name="Ettema T.J."/>
        </authorList>
    </citation>
    <scope>NUCLEOTIDE SEQUENCE</scope>
</reference>
<evidence type="ECO:0000256" key="1">
    <source>
        <dbReference type="SAM" id="Phobius"/>
    </source>
</evidence>
<sequence length="533" mass="61362">MSLWKTIAKNELRLRTNKFRNHRVLFFIILYSSLIIWAFLLAPMLFDLFMPTLAEEIPGIIFNVALIIEFGMMAFFLSILIYPLNSVFRKTEIGFKEIVLASPATAGDIFIGEFIGKFPVYLACVLLFSPIIIGLLNSLINLSLIQYIIIYVCIFGLIIFATLLGSIIASWLEHKIAKSERFRDLGKVLVFLLSIAMIAMIYTLQFLFNFLINNPQLRNWLMIYPSLWFSNIILFIIDPILISSYILNIWFSIFLAIGMPLLILYISFKKADKFFTLEGGIEKISTIIERENKFYFLMRKITGNKWEGLVITQLKEFLRKRENMMKIVYVTGMTGVIGVIFSFILGDEKDVFVDSLVLVMLIYVGGMMYGLMFGSYIFVGSKDLIWVWARSPRDIPALVYSYMIAMLILNSFITLGLTIFFTIFLRFDIFSIIFFFTFYLINCEVVISQAIGIQCFNPSFEEKGRTMTSNIMVLMLIQMVPFQLLFFVMILFLPIPKSSTLAKLSLNTPLLLISLGVAIPLLYFGVKKLRKIE</sequence>
<feature type="transmembrane region" description="Helical" evidence="1">
    <location>
        <begin position="507"/>
        <end position="526"/>
    </location>
</feature>
<proteinExistence type="predicted"/>
<comment type="caution">
    <text evidence="2">The sequence shown here is derived from an EMBL/GenBank/DDBJ whole genome shotgun (WGS) entry which is preliminary data.</text>
</comment>
<feature type="transmembrane region" description="Helical" evidence="1">
    <location>
        <begin position="327"/>
        <end position="345"/>
    </location>
</feature>
<feature type="transmembrane region" description="Helical" evidence="1">
    <location>
        <begin position="220"/>
        <end position="237"/>
    </location>
</feature>
<feature type="transmembrane region" description="Helical" evidence="1">
    <location>
        <begin position="471"/>
        <end position="495"/>
    </location>
</feature>